<accession>A0A3N0GS79</accession>
<feature type="domain" description="HTH tetR-type" evidence="3">
    <location>
        <begin position="18"/>
        <end position="78"/>
    </location>
</feature>
<organism evidence="4 5">
    <name type="scientific">Nocardioides pocheonensis</name>
    <dbReference type="NCBI Taxonomy" id="661485"/>
    <lineage>
        <taxon>Bacteria</taxon>
        <taxon>Bacillati</taxon>
        <taxon>Actinomycetota</taxon>
        <taxon>Actinomycetes</taxon>
        <taxon>Propionibacteriales</taxon>
        <taxon>Nocardioidaceae</taxon>
        <taxon>Nocardioides</taxon>
    </lineage>
</organism>
<dbReference type="SUPFAM" id="SSF46689">
    <property type="entry name" value="Homeodomain-like"/>
    <property type="match status" value="1"/>
</dbReference>
<protein>
    <submittedName>
        <fullName evidence="4">TetR/AcrR family transcriptional regulator</fullName>
    </submittedName>
</protein>
<dbReference type="InterPro" id="IPR036271">
    <property type="entry name" value="Tet_transcr_reg_TetR-rel_C_sf"/>
</dbReference>
<name>A0A3N0GS79_9ACTN</name>
<dbReference type="SUPFAM" id="SSF48498">
    <property type="entry name" value="Tetracyclin repressor-like, C-terminal domain"/>
    <property type="match status" value="1"/>
</dbReference>
<dbReference type="InterPro" id="IPR009057">
    <property type="entry name" value="Homeodomain-like_sf"/>
</dbReference>
<dbReference type="Gene3D" id="1.10.357.10">
    <property type="entry name" value="Tetracycline Repressor, domain 2"/>
    <property type="match status" value="1"/>
</dbReference>
<dbReference type="RefSeq" id="WP_123222642.1">
    <property type="nucleotide sequence ID" value="NZ_RJSF01000036.1"/>
</dbReference>
<dbReference type="OrthoDB" id="9790413at2"/>
<dbReference type="PANTHER" id="PTHR30055">
    <property type="entry name" value="HTH-TYPE TRANSCRIPTIONAL REGULATOR RUTR"/>
    <property type="match status" value="1"/>
</dbReference>
<keyword evidence="1 2" id="KW-0238">DNA-binding</keyword>
<dbReference type="PROSITE" id="PS50977">
    <property type="entry name" value="HTH_TETR_2"/>
    <property type="match status" value="1"/>
</dbReference>
<dbReference type="AlphaFoldDB" id="A0A3N0GS79"/>
<proteinExistence type="predicted"/>
<evidence type="ECO:0000313" key="4">
    <source>
        <dbReference type="EMBL" id="RNM14930.1"/>
    </source>
</evidence>
<dbReference type="GO" id="GO:0000976">
    <property type="term" value="F:transcription cis-regulatory region binding"/>
    <property type="evidence" value="ECO:0007669"/>
    <property type="project" value="TreeGrafter"/>
</dbReference>
<comment type="caution">
    <text evidence="4">The sequence shown here is derived from an EMBL/GenBank/DDBJ whole genome shotgun (WGS) entry which is preliminary data.</text>
</comment>
<dbReference type="Proteomes" id="UP000279994">
    <property type="component" value="Unassembled WGS sequence"/>
</dbReference>
<dbReference type="InterPro" id="IPR050109">
    <property type="entry name" value="HTH-type_TetR-like_transc_reg"/>
</dbReference>
<gene>
    <name evidence="4" type="ORF">EFL26_09405</name>
</gene>
<evidence type="ECO:0000256" key="1">
    <source>
        <dbReference type="ARBA" id="ARBA00023125"/>
    </source>
</evidence>
<dbReference type="PANTHER" id="PTHR30055:SF226">
    <property type="entry name" value="HTH-TYPE TRANSCRIPTIONAL REGULATOR PKSA"/>
    <property type="match status" value="1"/>
</dbReference>
<evidence type="ECO:0000259" key="3">
    <source>
        <dbReference type="PROSITE" id="PS50977"/>
    </source>
</evidence>
<dbReference type="InterPro" id="IPR001647">
    <property type="entry name" value="HTH_TetR"/>
</dbReference>
<reference evidence="4 5" key="1">
    <citation type="submission" date="2018-11" db="EMBL/GenBank/DDBJ databases">
        <authorList>
            <person name="Li F."/>
        </authorList>
    </citation>
    <scope>NUCLEOTIDE SEQUENCE [LARGE SCALE GENOMIC DNA]</scope>
    <source>
        <strain evidence="4 5">Gsoil 818</strain>
    </source>
</reference>
<dbReference type="EMBL" id="RJSF01000036">
    <property type="protein sequence ID" value="RNM14930.1"/>
    <property type="molecule type" value="Genomic_DNA"/>
</dbReference>
<evidence type="ECO:0000313" key="5">
    <source>
        <dbReference type="Proteomes" id="UP000279994"/>
    </source>
</evidence>
<keyword evidence="5" id="KW-1185">Reference proteome</keyword>
<dbReference type="Pfam" id="PF00440">
    <property type="entry name" value="TetR_N"/>
    <property type="match status" value="1"/>
</dbReference>
<feature type="DNA-binding region" description="H-T-H motif" evidence="2">
    <location>
        <begin position="41"/>
        <end position="60"/>
    </location>
</feature>
<sequence>MDAPTRSYGGKTAQERAAERRERLVAAAIEVLAEQGAEHTTMTGICAAAGLTERYFYESFASLDEAMLAALDSVCAEIAELVVSTLQTTHGPPEGRVHALVVAFFDLVEESPGKARVAVVESAANAVLRPRRHELIQMFAQLVADEAAVLYRDQAWPEERARIHGLVFIAGLAELVGAWLTGAVETTREELVDACESLFVAFTRRDG</sequence>
<evidence type="ECO:0000256" key="2">
    <source>
        <dbReference type="PROSITE-ProRule" id="PRU00335"/>
    </source>
</evidence>
<dbReference type="GO" id="GO:0003700">
    <property type="term" value="F:DNA-binding transcription factor activity"/>
    <property type="evidence" value="ECO:0007669"/>
    <property type="project" value="TreeGrafter"/>
</dbReference>